<accession>A0A1M4XUM8</accession>
<dbReference type="STRING" id="1302690.BUE76_14395"/>
<dbReference type="EMBL" id="FQUO01000004">
    <property type="protein sequence ID" value="SHE97046.1"/>
    <property type="molecule type" value="Genomic_DNA"/>
</dbReference>
<evidence type="ECO:0000313" key="3">
    <source>
        <dbReference type="Proteomes" id="UP000184368"/>
    </source>
</evidence>
<name>A0A1M4XUM8_9BACT</name>
<reference evidence="2 3" key="1">
    <citation type="submission" date="2016-11" db="EMBL/GenBank/DDBJ databases">
        <authorList>
            <person name="Jaros S."/>
            <person name="Januszkiewicz K."/>
            <person name="Wedrychowicz H."/>
        </authorList>
    </citation>
    <scope>NUCLEOTIDE SEQUENCE [LARGE SCALE GENOMIC DNA]</scope>
    <source>
        <strain evidence="2 3">DSM 26897</strain>
    </source>
</reference>
<proteinExistence type="predicted"/>
<sequence length="200" mass="21285">MKLLIVALGLLLGSSLQAQDFAKHLTEARTAYTGGKLEDARFAMQQMMHELDIITGKEVLTLLPQKLDTLSANIPHDEVTGASGFTGVVIHRDYGKAIAQDGSEDKVSLEVITNSPLLGALNGLLALPILGNNPDQKVVKINGYKALVTKVSSTGEKDAFEVQLPLNNSLITLKAPGYNQDKIVAMANTIPVAAIAKAIQ</sequence>
<organism evidence="2 3">
    <name type="scientific">Cnuella takakiae</name>
    <dbReference type="NCBI Taxonomy" id="1302690"/>
    <lineage>
        <taxon>Bacteria</taxon>
        <taxon>Pseudomonadati</taxon>
        <taxon>Bacteroidota</taxon>
        <taxon>Chitinophagia</taxon>
        <taxon>Chitinophagales</taxon>
        <taxon>Chitinophagaceae</taxon>
        <taxon>Cnuella</taxon>
    </lineage>
</organism>
<dbReference type="Proteomes" id="UP000184368">
    <property type="component" value="Unassembled WGS sequence"/>
</dbReference>
<feature type="chain" id="PRO_5012996763" description="DUF3887 domain-containing protein" evidence="1">
    <location>
        <begin position="19"/>
        <end position="200"/>
    </location>
</feature>
<gene>
    <name evidence="2" type="ORF">SAMN05444008_10443</name>
</gene>
<keyword evidence="1" id="KW-0732">Signal</keyword>
<evidence type="ECO:0008006" key="4">
    <source>
        <dbReference type="Google" id="ProtNLM"/>
    </source>
</evidence>
<protein>
    <recommendedName>
        <fullName evidence="4">DUF3887 domain-containing protein</fullName>
    </recommendedName>
</protein>
<dbReference type="OrthoDB" id="852824at2"/>
<feature type="signal peptide" evidence="1">
    <location>
        <begin position="1"/>
        <end position="18"/>
    </location>
</feature>
<evidence type="ECO:0000256" key="1">
    <source>
        <dbReference type="SAM" id="SignalP"/>
    </source>
</evidence>
<evidence type="ECO:0000313" key="2">
    <source>
        <dbReference type="EMBL" id="SHE97046.1"/>
    </source>
</evidence>
<keyword evidence="3" id="KW-1185">Reference proteome</keyword>
<dbReference type="RefSeq" id="WP_073041100.1">
    <property type="nucleotide sequence ID" value="NZ_FQUO01000004.1"/>
</dbReference>
<dbReference type="AlphaFoldDB" id="A0A1M4XUM8"/>